<comment type="caution">
    <text evidence="2">The sequence shown here is derived from an EMBL/GenBank/DDBJ whole genome shotgun (WGS) entry which is preliminary data.</text>
</comment>
<evidence type="ECO:0000256" key="1">
    <source>
        <dbReference type="SAM" id="MobiDB-lite"/>
    </source>
</evidence>
<reference evidence="2" key="2">
    <citation type="submission" date="2023-06" db="EMBL/GenBank/DDBJ databases">
        <authorList>
            <consortium name="Lawrence Berkeley National Laboratory"/>
            <person name="Haridas S."/>
            <person name="Hensen N."/>
            <person name="Bonometti L."/>
            <person name="Westerberg I."/>
            <person name="Brannstrom I.O."/>
            <person name="Guillou S."/>
            <person name="Cros-Aarteil S."/>
            <person name="Calhoun S."/>
            <person name="Kuo A."/>
            <person name="Mondo S."/>
            <person name="Pangilinan J."/>
            <person name="Riley R."/>
            <person name="Labutti K."/>
            <person name="Andreopoulos B."/>
            <person name="Lipzen A."/>
            <person name="Chen C."/>
            <person name="Yanf M."/>
            <person name="Daum C."/>
            <person name="Ng V."/>
            <person name="Clum A."/>
            <person name="Steindorff A."/>
            <person name="Ohm R."/>
            <person name="Martin F."/>
            <person name="Silar P."/>
            <person name="Natvig D."/>
            <person name="Lalanne C."/>
            <person name="Gautier V."/>
            <person name="Ament-Velasquez S.L."/>
            <person name="Kruys A."/>
            <person name="Hutchinson M.I."/>
            <person name="Powell A.J."/>
            <person name="Barry K."/>
            <person name="Miller A.N."/>
            <person name="Grigoriev I.V."/>
            <person name="Debuchy R."/>
            <person name="Gladieux P."/>
            <person name="Thoren M.H."/>
            <person name="Johannesson H."/>
        </authorList>
    </citation>
    <scope>NUCLEOTIDE SEQUENCE</scope>
    <source>
        <strain evidence="2">CBS 118394</strain>
    </source>
</reference>
<keyword evidence="3" id="KW-1185">Reference proteome</keyword>
<name>A0AAE0HUC3_9PEZI</name>
<accession>A0AAE0HUC3</accession>
<evidence type="ECO:0000313" key="3">
    <source>
        <dbReference type="Proteomes" id="UP001283341"/>
    </source>
</evidence>
<organism evidence="2 3">
    <name type="scientific">Apodospora peruviana</name>
    <dbReference type="NCBI Taxonomy" id="516989"/>
    <lineage>
        <taxon>Eukaryota</taxon>
        <taxon>Fungi</taxon>
        <taxon>Dikarya</taxon>
        <taxon>Ascomycota</taxon>
        <taxon>Pezizomycotina</taxon>
        <taxon>Sordariomycetes</taxon>
        <taxon>Sordariomycetidae</taxon>
        <taxon>Sordariales</taxon>
        <taxon>Lasiosphaeriaceae</taxon>
        <taxon>Apodospora</taxon>
    </lineage>
</organism>
<feature type="compositionally biased region" description="Basic and acidic residues" evidence="1">
    <location>
        <begin position="328"/>
        <end position="341"/>
    </location>
</feature>
<protein>
    <submittedName>
        <fullName evidence="2">Uncharacterized protein</fullName>
    </submittedName>
</protein>
<feature type="compositionally biased region" description="Low complexity" evidence="1">
    <location>
        <begin position="344"/>
        <end position="353"/>
    </location>
</feature>
<feature type="region of interest" description="Disordered" evidence="1">
    <location>
        <begin position="328"/>
        <end position="359"/>
    </location>
</feature>
<dbReference type="AlphaFoldDB" id="A0AAE0HUC3"/>
<gene>
    <name evidence="2" type="ORF">B0H66DRAFT_644162</name>
</gene>
<proteinExistence type="predicted"/>
<dbReference type="EMBL" id="JAUEDM010000008">
    <property type="protein sequence ID" value="KAK3313045.1"/>
    <property type="molecule type" value="Genomic_DNA"/>
</dbReference>
<evidence type="ECO:0000313" key="2">
    <source>
        <dbReference type="EMBL" id="KAK3313045.1"/>
    </source>
</evidence>
<sequence length="420" mass="45296">MEALEAGRIYRRLAMLECARAAQTTGKAVAGPLRRFGSQHRQKGILRLGQHFLAAGASCITTDDLFNPGGYIDSNLSPFFSRNLNDVKNDVWQISFAKPNATAKASVDGWDMSSKYPGKKSDKWEFSLMIADDVPHPQNAGKYFTGTWIQLDAPDKLVKKSEGDKQWEVTQDASWEVCQEIWVPTKLHTETDKVDPTCNGVLPPACLEDMQTRLSEDFKTHHFLGVIGKCPMMQIPDSCSDAWGGTTSQHALLAVNQSSSTGTFNYARLGQKDDAHAIDDTTAYDASIRQVYVLGLTWGYSSPDLTDAPVGTSLTCLRASDFAEGSRRFQDATANTDDKNKPGTTTTSTTTTTGFNGLPTAVPIPKPDGNGKVQLPPALGNGTISVPIPSGGSKTIHGVGSVWSAITSLAGLAVAWHLLL</sequence>
<reference evidence="2" key="1">
    <citation type="journal article" date="2023" name="Mol. Phylogenet. Evol.">
        <title>Genome-scale phylogeny and comparative genomics of the fungal order Sordariales.</title>
        <authorList>
            <person name="Hensen N."/>
            <person name="Bonometti L."/>
            <person name="Westerberg I."/>
            <person name="Brannstrom I.O."/>
            <person name="Guillou S."/>
            <person name="Cros-Aarteil S."/>
            <person name="Calhoun S."/>
            <person name="Haridas S."/>
            <person name="Kuo A."/>
            <person name="Mondo S."/>
            <person name="Pangilinan J."/>
            <person name="Riley R."/>
            <person name="LaButti K."/>
            <person name="Andreopoulos B."/>
            <person name="Lipzen A."/>
            <person name="Chen C."/>
            <person name="Yan M."/>
            <person name="Daum C."/>
            <person name="Ng V."/>
            <person name="Clum A."/>
            <person name="Steindorff A."/>
            <person name="Ohm R.A."/>
            <person name="Martin F."/>
            <person name="Silar P."/>
            <person name="Natvig D.O."/>
            <person name="Lalanne C."/>
            <person name="Gautier V."/>
            <person name="Ament-Velasquez S.L."/>
            <person name="Kruys A."/>
            <person name="Hutchinson M.I."/>
            <person name="Powell A.J."/>
            <person name="Barry K."/>
            <person name="Miller A.N."/>
            <person name="Grigoriev I.V."/>
            <person name="Debuchy R."/>
            <person name="Gladieux P."/>
            <person name="Hiltunen Thoren M."/>
            <person name="Johannesson H."/>
        </authorList>
    </citation>
    <scope>NUCLEOTIDE SEQUENCE</scope>
    <source>
        <strain evidence="2">CBS 118394</strain>
    </source>
</reference>
<dbReference type="Proteomes" id="UP001283341">
    <property type="component" value="Unassembled WGS sequence"/>
</dbReference>